<feature type="domain" description="F-box" evidence="3">
    <location>
        <begin position="75"/>
        <end position="122"/>
    </location>
</feature>
<accession>A0AAE0XCN2</accession>
<dbReference type="PANTHER" id="PTHR31350:SF27">
    <property type="entry name" value="HEMIMETHYLATED DNA-BINDING DOMAIN-CONTAINING PROTEIN"/>
    <property type="match status" value="1"/>
</dbReference>
<evidence type="ECO:0000313" key="5">
    <source>
        <dbReference type="Proteomes" id="UP001270362"/>
    </source>
</evidence>
<keyword evidence="2" id="KW-0732">Signal</keyword>
<evidence type="ECO:0000256" key="2">
    <source>
        <dbReference type="SAM" id="SignalP"/>
    </source>
</evidence>
<organism evidence="4 5">
    <name type="scientific">Podospora appendiculata</name>
    <dbReference type="NCBI Taxonomy" id="314037"/>
    <lineage>
        <taxon>Eukaryota</taxon>
        <taxon>Fungi</taxon>
        <taxon>Dikarya</taxon>
        <taxon>Ascomycota</taxon>
        <taxon>Pezizomycotina</taxon>
        <taxon>Sordariomycetes</taxon>
        <taxon>Sordariomycetidae</taxon>
        <taxon>Sordariales</taxon>
        <taxon>Podosporaceae</taxon>
        <taxon>Podospora</taxon>
    </lineage>
</organism>
<dbReference type="EMBL" id="JAULSO010000002">
    <property type="protein sequence ID" value="KAK3690023.1"/>
    <property type="molecule type" value="Genomic_DNA"/>
</dbReference>
<dbReference type="AlphaFoldDB" id="A0AAE0XCN2"/>
<feature type="chain" id="PRO_5042115616" description="F-box domain-containing protein" evidence="2">
    <location>
        <begin position="27"/>
        <end position="700"/>
    </location>
</feature>
<dbReference type="InterPro" id="IPR011722">
    <property type="entry name" value="Hemimethylated_DNA-bd_dom"/>
</dbReference>
<evidence type="ECO:0000313" key="4">
    <source>
        <dbReference type="EMBL" id="KAK3690023.1"/>
    </source>
</evidence>
<dbReference type="Pfam" id="PF13369">
    <property type="entry name" value="Transglut_core2"/>
    <property type="match status" value="1"/>
</dbReference>
<dbReference type="InterPro" id="IPR036047">
    <property type="entry name" value="F-box-like_dom_sf"/>
</dbReference>
<dbReference type="InterPro" id="IPR036623">
    <property type="entry name" value="Hemimethylated_DNA-bd_sf"/>
</dbReference>
<dbReference type="SUPFAM" id="SSF81383">
    <property type="entry name" value="F-box domain"/>
    <property type="match status" value="1"/>
</dbReference>
<dbReference type="Pfam" id="PF08755">
    <property type="entry name" value="YccV-like"/>
    <property type="match status" value="1"/>
</dbReference>
<dbReference type="Proteomes" id="UP001270362">
    <property type="component" value="Unassembled WGS sequence"/>
</dbReference>
<sequence length="700" mass="80043">MRNLRKLKPSNLWLRALLSLPLSCRASSRHRVPQIFSNSHRCHAWTGRINEQRSETHTQTGRVCISSTPTSASTMPSLNDFPDEIIRHILSYLSPEDNLASFQLLSRRFNHTGNEPLLWKYYCRSSFIYWNPEHQIREKLTAAASTVAWKELWITRKRINSRVARLLRGVLGSKYGQLRNLQEICRIGCDAKDYLLEQCHIDESAEDILARRYYANSALDSINRGIAVDVWARYQGNPLSARGLDRALGAFDMFVLHDQPQDLDYISHTFDALTEQFQHEHPTLEDMSTRQKALSLVRWLRSRNLTGMDNPDRGYRNLRNCLVGHALSEEPHSSLPIISSAIFCCIAERLGMTSQCAAFPSHVHASVFAPPGLTLDGAEEETPNAELEIMYLDPFGSDNEVTLDDLRSRLVEFGWTQGADVFQQASPVPIIVGRTAQNIKAAHSRAQFLEDNDPIAIELKQLRAGYPDLNLEAANYGAMWAELLMRQPTSPHWDINLDSFLNRFALSWSEDSWIVERYLVPLYDQFIASQPVPRPRAGWENVREILGMLRNLDNRQPTVNRRYTEDIHRRVQFRIGQVFRHKRYEYIGIINGWAATGTASLPAPHHVDETSEAEASINDPVNSPSPPNGRTDHRRQSTTYYTCLRPTVDRLRVAQENIEIITDASLIPDALMYLAGKFFSRFDEASCTFVSNIREYYPDD</sequence>
<feature type="region of interest" description="Disordered" evidence="1">
    <location>
        <begin position="603"/>
        <end position="635"/>
    </location>
</feature>
<proteinExistence type="predicted"/>
<dbReference type="SUPFAM" id="SSF141255">
    <property type="entry name" value="YccV-like"/>
    <property type="match status" value="1"/>
</dbReference>
<dbReference type="Pfam" id="PF12937">
    <property type="entry name" value="F-box-like"/>
    <property type="match status" value="1"/>
</dbReference>
<feature type="signal peptide" evidence="2">
    <location>
        <begin position="1"/>
        <end position="26"/>
    </location>
</feature>
<gene>
    <name evidence="4" type="ORF">B0T22DRAFT_462784</name>
</gene>
<dbReference type="SMART" id="SM00256">
    <property type="entry name" value="FBOX"/>
    <property type="match status" value="1"/>
</dbReference>
<evidence type="ECO:0000256" key="1">
    <source>
        <dbReference type="SAM" id="MobiDB-lite"/>
    </source>
</evidence>
<keyword evidence="5" id="KW-1185">Reference proteome</keyword>
<reference evidence="4" key="2">
    <citation type="submission" date="2023-06" db="EMBL/GenBank/DDBJ databases">
        <authorList>
            <consortium name="Lawrence Berkeley National Laboratory"/>
            <person name="Haridas S."/>
            <person name="Hensen N."/>
            <person name="Bonometti L."/>
            <person name="Westerberg I."/>
            <person name="Brannstrom I.O."/>
            <person name="Guillou S."/>
            <person name="Cros-Aarteil S."/>
            <person name="Calhoun S."/>
            <person name="Kuo A."/>
            <person name="Mondo S."/>
            <person name="Pangilinan J."/>
            <person name="Riley R."/>
            <person name="Labutti K."/>
            <person name="Andreopoulos B."/>
            <person name="Lipzen A."/>
            <person name="Chen C."/>
            <person name="Yanf M."/>
            <person name="Daum C."/>
            <person name="Ng V."/>
            <person name="Clum A."/>
            <person name="Steindorff A."/>
            <person name="Ohm R."/>
            <person name="Martin F."/>
            <person name="Silar P."/>
            <person name="Natvig D."/>
            <person name="Lalanne C."/>
            <person name="Gautier V."/>
            <person name="Ament-Velasquez S.L."/>
            <person name="Kruys A."/>
            <person name="Hutchinson M.I."/>
            <person name="Powell A.J."/>
            <person name="Barry K."/>
            <person name="Miller A.N."/>
            <person name="Grigoriev I.V."/>
            <person name="Debuchy R."/>
            <person name="Gladieux P."/>
            <person name="Thoren M.H."/>
            <person name="Johannesson H."/>
        </authorList>
    </citation>
    <scope>NUCLEOTIDE SEQUENCE</scope>
    <source>
        <strain evidence="4">CBS 314.62</strain>
    </source>
</reference>
<dbReference type="Gene3D" id="1.20.1280.50">
    <property type="match status" value="1"/>
</dbReference>
<evidence type="ECO:0000259" key="3">
    <source>
        <dbReference type="PROSITE" id="PS50181"/>
    </source>
</evidence>
<dbReference type="SMART" id="SM00992">
    <property type="entry name" value="YccV-like"/>
    <property type="match status" value="1"/>
</dbReference>
<dbReference type="Gene3D" id="2.30.30.390">
    <property type="entry name" value="Hemimethylated DNA-binding domain"/>
    <property type="match status" value="1"/>
</dbReference>
<dbReference type="PROSITE" id="PS50181">
    <property type="entry name" value="FBOX"/>
    <property type="match status" value="1"/>
</dbReference>
<dbReference type="InterPro" id="IPR032698">
    <property type="entry name" value="SirB1_N"/>
</dbReference>
<dbReference type="GO" id="GO:0003677">
    <property type="term" value="F:DNA binding"/>
    <property type="evidence" value="ECO:0007669"/>
    <property type="project" value="InterPro"/>
</dbReference>
<comment type="caution">
    <text evidence="4">The sequence shown here is derived from an EMBL/GenBank/DDBJ whole genome shotgun (WGS) entry which is preliminary data.</text>
</comment>
<dbReference type="PANTHER" id="PTHR31350">
    <property type="entry name" value="SI:DKEY-261L7.2"/>
    <property type="match status" value="1"/>
</dbReference>
<reference evidence="4" key="1">
    <citation type="journal article" date="2023" name="Mol. Phylogenet. Evol.">
        <title>Genome-scale phylogeny and comparative genomics of the fungal order Sordariales.</title>
        <authorList>
            <person name="Hensen N."/>
            <person name="Bonometti L."/>
            <person name="Westerberg I."/>
            <person name="Brannstrom I.O."/>
            <person name="Guillou S."/>
            <person name="Cros-Aarteil S."/>
            <person name="Calhoun S."/>
            <person name="Haridas S."/>
            <person name="Kuo A."/>
            <person name="Mondo S."/>
            <person name="Pangilinan J."/>
            <person name="Riley R."/>
            <person name="LaButti K."/>
            <person name="Andreopoulos B."/>
            <person name="Lipzen A."/>
            <person name="Chen C."/>
            <person name="Yan M."/>
            <person name="Daum C."/>
            <person name="Ng V."/>
            <person name="Clum A."/>
            <person name="Steindorff A."/>
            <person name="Ohm R.A."/>
            <person name="Martin F."/>
            <person name="Silar P."/>
            <person name="Natvig D.O."/>
            <person name="Lalanne C."/>
            <person name="Gautier V."/>
            <person name="Ament-Velasquez S.L."/>
            <person name="Kruys A."/>
            <person name="Hutchinson M.I."/>
            <person name="Powell A.J."/>
            <person name="Barry K."/>
            <person name="Miller A.N."/>
            <person name="Grigoriev I.V."/>
            <person name="Debuchy R."/>
            <person name="Gladieux P."/>
            <person name="Hiltunen Thoren M."/>
            <person name="Johannesson H."/>
        </authorList>
    </citation>
    <scope>NUCLEOTIDE SEQUENCE</scope>
    <source>
        <strain evidence="4">CBS 314.62</strain>
    </source>
</reference>
<dbReference type="InterPro" id="IPR001810">
    <property type="entry name" value="F-box_dom"/>
</dbReference>
<protein>
    <recommendedName>
        <fullName evidence="3">F-box domain-containing protein</fullName>
    </recommendedName>
</protein>
<name>A0AAE0XCN2_9PEZI</name>